<dbReference type="PANTHER" id="PTHR42961:SF2">
    <property type="entry name" value="IRON-SULFUR PROTEIN NUBPL"/>
    <property type="match status" value="1"/>
</dbReference>
<sequence>MRNLDNREKRAIFRLEQNKNSNVKNVIAIVSGKGGVGKSLVTSLLASEMNKEGKTTAILDADITGPSIPKAFGLKDKLKFTEKGTVPALSKNGIKIVSTNLLIDDEASSVVWRAPILTAAIRQFWQDIAWGEVDYMFVDLPPGTSDPQLNVFQSIPLMGMIVVTSPQESVSIIVEKAMNMAKKLNVPVIGVVENFSYFIAPDTGTRYNIFGESKTKKLLIDNDVELIGEIPIDPDIPKHVDEGKIEDLKKSYMKNTIERIYEFEQTEQR</sequence>
<evidence type="ECO:0000256" key="5">
    <source>
        <dbReference type="ARBA" id="ARBA00023014"/>
    </source>
</evidence>
<proteinExistence type="inferred from homology"/>
<dbReference type="HAMAP" id="MF_02040">
    <property type="entry name" value="Mrp_NBP35"/>
    <property type="match status" value="1"/>
</dbReference>
<dbReference type="GO" id="GO:0016226">
    <property type="term" value="P:iron-sulfur cluster assembly"/>
    <property type="evidence" value="ECO:0007669"/>
    <property type="project" value="InterPro"/>
</dbReference>
<dbReference type="eggNOG" id="COG0489">
    <property type="taxonomic scope" value="Bacteria"/>
</dbReference>
<dbReference type="InterPro" id="IPR019591">
    <property type="entry name" value="Mrp/NBP35_ATP-bd"/>
</dbReference>
<evidence type="ECO:0000256" key="3">
    <source>
        <dbReference type="ARBA" id="ARBA00022840"/>
    </source>
</evidence>
<evidence type="ECO:0000256" key="2">
    <source>
        <dbReference type="ARBA" id="ARBA00022741"/>
    </source>
</evidence>
<gene>
    <name evidence="7" type="ORF">HMPREF9709_00308</name>
</gene>
<dbReference type="InterPro" id="IPR033756">
    <property type="entry name" value="YlxH/NBP35"/>
</dbReference>
<accession>H3NLU7</accession>
<dbReference type="Proteomes" id="UP000004191">
    <property type="component" value="Unassembled WGS sequence"/>
</dbReference>
<feature type="binding site" evidence="6">
    <location>
        <begin position="32"/>
        <end position="39"/>
    </location>
    <ligand>
        <name>ATP</name>
        <dbReference type="ChEBI" id="CHEBI:30616"/>
    </ligand>
</feature>
<dbReference type="CDD" id="cd02037">
    <property type="entry name" value="Mrp_NBP35"/>
    <property type="match status" value="1"/>
</dbReference>
<dbReference type="GO" id="GO:0016887">
    <property type="term" value="F:ATP hydrolysis activity"/>
    <property type="evidence" value="ECO:0007669"/>
    <property type="project" value="UniProtKB-UniRule"/>
</dbReference>
<dbReference type="GeneID" id="96998321"/>
<dbReference type="HOGENOM" id="CLU_024839_0_2_9"/>
<organism evidence="7 8">
    <name type="scientific">Helcococcus kunzii ATCC 51366</name>
    <dbReference type="NCBI Taxonomy" id="883114"/>
    <lineage>
        <taxon>Bacteria</taxon>
        <taxon>Bacillati</taxon>
        <taxon>Bacillota</taxon>
        <taxon>Tissierellia</taxon>
        <taxon>Tissierellales</taxon>
        <taxon>Peptoniphilaceae</taxon>
        <taxon>Helcococcus</taxon>
    </lineage>
</organism>
<dbReference type="Pfam" id="PF10609">
    <property type="entry name" value="ParA"/>
    <property type="match status" value="1"/>
</dbReference>
<dbReference type="RefSeq" id="WP_005397267.1">
    <property type="nucleotide sequence ID" value="NZ_JH601088.1"/>
</dbReference>
<keyword evidence="2 6" id="KW-0547">Nucleotide-binding</keyword>
<name>H3NLU7_9FIRM</name>
<evidence type="ECO:0000313" key="8">
    <source>
        <dbReference type="Proteomes" id="UP000004191"/>
    </source>
</evidence>
<evidence type="ECO:0000256" key="1">
    <source>
        <dbReference type="ARBA" id="ARBA00022723"/>
    </source>
</evidence>
<dbReference type="InterPro" id="IPR027417">
    <property type="entry name" value="P-loop_NTPase"/>
</dbReference>
<dbReference type="FunFam" id="3.40.50.300:FF:001119">
    <property type="entry name" value="Iron-sulfur cluster carrier protein"/>
    <property type="match status" value="1"/>
</dbReference>
<comment type="subunit">
    <text evidence="6">Homodimer.</text>
</comment>
<comment type="similarity">
    <text evidence="6">Belongs to the Mrp/NBP35 ATP-binding proteins family.</text>
</comment>
<evidence type="ECO:0000256" key="6">
    <source>
        <dbReference type="HAMAP-Rule" id="MF_02040"/>
    </source>
</evidence>
<dbReference type="GO" id="GO:0005524">
    <property type="term" value="F:ATP binding"/>
    <property type="evidence" value="ECO:0007669"/>
    <property type="project" value="UniProtKB-UniRule"/>
</dbReference>
<keyword evidence="3 6" id="KW-0067">ATP-binding</keyword>
<dbReference type="SUPFAM" id="SSF52540">
    <property type="entry name" value="P-loop containing nucleoside triphosphate hydrolases"/>
    <property type="match status" value="1"/>
</dbReference>
<comment type="caution">
    <text evidence="7">The sequence shown here is derived from an EMBL/GenBank/DDBJ whole genome shotgun (WGS) entry which is preliminary data.</text>
</comment>
<comment type="function">
    <text evidence="6">Binds and transfers iron-sulfur (Fe-S) clusters to target apoproteins. Can hydrolyze ATP.</text>
</comment>
<dbReference type="GO" id="GO:0140663">
    <property type="term" value="F:ATP-dependent FeS chaperone activity"/>
    <property type="evidence" value="ECO:0007669"/>
    <property type="project" value="InterPro"/>
</dbReference>
<dbReference type="STRING" id="883114.HMPREF9709_00308"/>
<evidence type="ECO:0000256" key="4">
    <source>
        <dbReference type="ARBA" id="ARBA00023004"/>
    </source>
</evidence>
<evidence type="ECO:0000313" key="7">
    <source>
        <dbReference type="EMBL" id="EHR35617.1"/>
    </source>
</evidence>
<keyword evidence="6" id="KW-0378">Hydrolase</keyword>
<keyword evidence="8" id="KW-1185">Reference proteome</keyword>
<keyword evidence="1 6" id="KW-0479">Metal-binding</keyword>
<dbReference type="Gene3D" id="3.40.50.300">
    <property type="entry name" value="P-loop containing nucleotide triphosphate hydrolases"/>
    <property type="match status" value="1"/>
</dbReference>
<dbReference type="GO" id="GO:0046872">
    <property type="term" value="F:metal ion binding"/>
    <property type="evidence" value="ECO:0007669"/>
    <property type="project" value="UniProtKB-KW"/>
</dbReference>
<reference evidence="7 8" key="1">
    <citation type="submission" date="2012-01" db="EMBL/GenBank/DDBJ databases">
        <title>The Genome Sequence of Helcococcus kunzii ATCC 51366.</title>
        <authorList>
            <consortium name="The Broad Institute Genome Sequencing Platform"/>
            <person name="Earl A."/>
            <person name="Ward D."/>
            <person name="Feldgarden M."/>
            <person name="Gevers D."/>
            <person name="Huys G."/>
            <person name="Young S.K."/>
            <person name="Zeng Q."/>
            <person name="Gargeya S."/>
            <person name="Fitzgerald M."/>
            <person name="Haas B."/>
            <person name="Abouelleil A."/>
            <person name="Alvarado L."/>
            <person name="Arachchi H.M."/>
            <person name="Berlin A."/>
            <person name="Chapman S.B."/>
            <person name="Gearin G."/>
            <person name="Goldberg J."/>
            <person name="Griggs A."/>
            <person name="Gujja S."/>
            <person name="Hansen M."/>
            <person name="Heiman D."/>
            <person name="Howarth C."/>
            <person name="Larimer J."/>
            <person name="Lui A."/>
            <person name="MacDonald P.J.P."/>
            <person name="McCowen C."/>
            <person name="Montmayeur A."/>
            <person name="Murphy C."/>
            <person name="Neiman D."/>
            <person name="Pearson M."/>
            <person name="Priest M."/>
            <person name="Roberts A."/>
            <person name="Saif S."/>
            <person name="Shea T."/>
            <person name="Sisk P."/>
            <person name="Stolte C."/>
            <person name="Sykes S."/>
            <person name="Wortman J."/>
            <person name="Nusbaum C."/>
            <person name="Birren B."/>
        </authorList>
    </citation>
    <scope>NUCLEOTIDE SEQUENCE [LARGE SCALE GENOMIC DNA]</scope>
    <source>
        <strain evidence="7 8">ATCC 51366</strain>
    </source>
</reference>
<dbReference type="PATRIC" id="fig|883114.3.peg.303"/>
<keyword evidence="4 6" id="KW-0408">Iron</keyword>
<keyword evidence="5 6" id="KW-0411">Iron-sulfur</keyword>
<dbReference type="PANTHER" id="PTHR42961">
    <property type="entry name" value="IRON-SULFUR PROTEIN NUBPL"/>
    <property type="match status" value="1"/>
</dbReference>
<dbReference type="GO" id="GO:0051539">
    <property type="term" value="F:4 iron, 4 sulfur cluster binding"/>
    <property type="evidence" value="ECO:0007669"/>
    <property type="project" value="TreeGrafter"/>
</dbReference>
<dbReference type="EMBL" id="AGEI01000011">
    <property type="protein sequence ID" value="EHR35617.1"/>
    <property type="molecule type" value="Genomic_DNA"/>
</dbReference>
<dbReference type="AlphaFoldDB" id="H3NLU7"/>
<dbReference type="InterPro" id="IPR044304">
    <property type="entry name" value="NUBPL-like"/>
</dbReference>
<dbReference type="OrthoDB" id="9809679at2"/>
<protein>
    <recommendedName>
        <fullName evidence="6">Iron-sulfur cluster carrier protein</fullName>
    </recommendedName>
</protein>